<gene>
    <name evidence="6" type="ORF">ABLV49_10655</name>
</gene>
<dbReference type="GO" id="GO:0050660">
    <property type="term" value="F:flavin adenine dinucleotide binding"/>
    <property type="evidence" value="ECO:0007669"/>
    <property type="project" value="TreeGrafter"/>
</dbReference>
<dbReference type="EMBL" id="CP157675">
    <property type="protein sequence ID" value="XBP68394.1"/>
    <property type="molecule type" value="Genomic_DNA"/>
</dbReference>
<evidence type="ECO:0000256" key="3">
    <source>
        <dbReference type="ARBA" id="ARBA00022643"/>
    </source>
</evidence>
<dbReference type="GO" id="GO:0016491">
    <property type="term" value="F:oxidoreductase activity"/>
    <property type="evidence" value="ECO:0007669"/>
    <property type="project" value="TreeGrafter"/>
</dbReference>
<dbReference type="PRINTS" id="PR00369">
    <property type="entry name" value="FLAVODOXIN"/>
</dbReference>
<dbReference type="InterPro" id="IPR001094">
    <property type="entry name" value="Flavdoxin-like"/>
</dbReference>
<accession>A0AAU7LLB6</accession>
<dbReference type="PANTHER" id="PTHR19384:SF128">
    <property type="entry name" value="NADPH OXIDOREDUCTASE A"/>
    <property type="match status" value="1"/>
</dbReference>
<evidence type="ECO:0000259" key="5">
    <source>
        <dbReference type="PROSITE" id="PS50902"/>
    </source>
</evidence>
<dbReference type="GO" id="GO:0010181">
    <property type="term" value="F:FMN binding"/>
    <property type="evidence" value="ECO:0007669"/>
    <property type="project" value="InterPro"/>
</dbReference>
<name>A0AAU7LLB6_9BURK</name>
<evidence type="ECO:0000256" key="2">
    <source>
        <dbReference type="ARBA" id="ARBA00022630"/>
    </source>
</evidence>
<dbReference type="InterPro" id="IPR029039">
    <property type="entry name" value="Flavoprotein-like_sf"/>
</dbReference>
<organism evidence="6">
    <name type="scientific">Polaromonas hydrogenivorans</name>
    <dbReference type="NCBI Taxonomy" id="335476"/>
    <lineage>
        <taxon>Bacteria</taxon>
        <taxon>Pseudomonadati</taxon>
        <taxon>Pseudomonadota</taxon>
        <taxon>Betaproteobacteria</taxon>
        <taxon>Burkholderiales</taxon>
        <taxon>Comamonadaceae</taxon>
        <taxon>Polaromonas</taxon>
    </lineage>
</organism>
<dbReference type="Gene3D" id="3.40.50.360">
    <property type="match status" value="1"/>
</dbReference>
<keyword evidence="2" id="KW-0285">Flavoprotein</keyword>
<reference evidence="6" key="1">
    <citation type="submission" date="2024-05" db="EMBL/GenBank/DDBJ databases">
        <authorList>
            <person name="Bunk B."/>
            <person name="Swiderski J."/>
            <person name="Sproer C."/>
            <person name="Thiel V."/>
        </authorList>
    </citation>
    <scope>NUCLEOTIDE SEQUENCE</scope>
    <source>
        <strain evidence="6">DSM 17735</strain>
    </source>
</reference>
<dbReference type="RefSeq" id="WP_349276394.1">
    <property type="nucleotide sequence ID" value="NZ_CBCSCU010000029.1"/>
</dbReference>
<dbReference type="SUPFAM" id="SSF52218">
    <property type="entry name" value="Flavoproteins"/>
    <property type="match status" value="1"/>
</dbReference>
<evidence type="ECO:0000256" key="1">
    <source>
        <dbReference type="ARBA" id="ARBA00001917"/>
    </source>
</evidence>
<dbReference type="AlphaFoldDB" id="A0AAU7LLB6"/>
<dbReference type="PANTHER" id="PTHR19384">
    <property type="entry name" value="NITRIC OXIDE SYNTHASE-RELATED"/>
    <property type="match status" value="1"/>
</dbReference>
<evidence type="ECO:0000256" key="4">
    <source>
        <dbReference type="ARBA" id="ARBA00022982"/>
    </source>
</evidence>
<protein>
    <submittedName>
        <fullName evidence="6">Flavodoxin domain-containing protein</fullName>
    </submittedName>
</protein>
<keyword evidence="4" id="KW-0249">Electron transport</keyword>
<dbReference type="InterPro" id="IPR008254">
    <property type="entry name" value="Flavodoxin/NO_synth"/>
</dbReference>
<sequence length="164" mass="17703">MKLKILVGSMTHTAKHVAQAIQMECADLANPVEVEPMDGLDISVFDADKAEDVLYLICTSTYGAGDVPDNAQALYQSLDLQPRFLGHVRYGVIALGDSASHAQTFCFGGKHFDERLQDLGAQRIGEICCLDSSDGTLPETVGAEWCRQWLQAALPKTSAPCDAT</sequence>
<dbReference type="PROSITE" id="PS50902">
    <property type="entry name" value="FLAVODOXIN_LIKE"/>
    <property type="match status" value="1"/>
</dbReference>
<dbReference type="Pfam" id="PF00258">
    <property type="entry name" value="Flavodoxin_1"/>
    <property type="match status" value="1"/>
</dbReference>
<proteinExistence type="predicted"/>
<feature type="domain" description="Flavodoxin-like" evidence="5">
    <location>
        <begin position="3"/>
        <end position="150"/>
    </location>
</feature>
<comment type="cofactor">
    <cofactor evidence="1">
        <name>FMN</name>
        <dbReference type="ChEBI" id="CHEBI:58210"/>
    </cofactor>
</comment>
<evidence type="ECO:0000313" key="6">
    <source>
        <dbReference type="EMBL" id="XBP68394.1"/>
    </source>
</evidence>
<keyword evidence="4" id="KW-0813">Transport</keyword>
<keyword evidence="3" id="KW-0288">FMN</keyword>
<dbReference type="GO" id="GO:0005829">
    <property type="term" value="C:cytosol"/>
    <property type="evidence" value="ECO:0007669"/>
    <property type="project" value="TreeGrafter"/>
</dbReference>